<reference evidence="3" key="1">
    <citation type="submission" date="2016-10" db="EMBL/GenBank/DDBJ databases">
        <authorList>
            <person name="Varghese N."/>
            <person name="Submissions S."/>
        </authorList>
    </citation>
    <scope>NUCLEOTIDE SEQUENCE [LARGE SCALE GENOMIC DNA]</scope>
    <source>
        <strain evidence="3">CGMCC 4.7038</strain>
    </source>
</reference>
<dbReference type="Proteomes" id="UP000198707">
    <property type="component" value="Unassembled WGS sequence"/>
</dbReference>
<accession>A0A1H6YK48</accession>
<dbReference type="RefSeq" id="WP_092379580.1">
    <property type="nucleotide sequence ID" value="NZ_BOPI01000027.1"/>
</dbReference>
<organism evidence="2 3">
    <name type="scientific">Micromonospora phaseoli</name>
    <dbReference type="NCBI Taxonomy" id="1144548"/>
    <lineage>
        <taxon>Bacteria</taxon>
        <taxon>Bacillati</taxon>
        <taxon>Actinomycetota</taxon>
        <taxon>Actinomycetes</taxon>
        <taxon>Micromonosporales</taxon>
        <taxon>Micromonosporaceae</taxon>
        <taxon>Micromonospora</taxon>
    </lineage>
</organism>
<evidence type="ECO:0000256" key="1">
    <source>
        <dbReference type="SAM" id="MobiDB-lite"/>
    </source>
</evidence>
<evidence type="ECO:0000313" key="3">
    <source>
        <dbReference type="Proteomes" id="UP000198707"/>
    </source>
</evidence>
<gene>
    <name evidence="2" type="ORF">SAMN05443287_10490</name>
</gene>
<keyword evidence="3" id="KW-1185">Reference proteome</keyword>
<feature type="region of interest" description="Disordered" evidence="1">
    <location>
        <begin position="64"/>
        <end position="108"/>
    </location>
</feature>
<sequence>MSENAIDRHSHTADRPAEVTDPLLWRLALDVADAHAPDGEGGCDHLLCAGQDWPCGPWQQAQRALSLAQGGSPDEAPAPGAPREADWAPSAPLPSWSTEQSRRKSAAA</sequence>
<name>A0A1H6YK48_9ACTN</name>
<dbReference type="EMBL" id="FNYV01000004">
    <property type="protein sequence ID" value="SEJ37105.1"/>
    <property type="molecule type" value="Genomic_DNA"/>
</dbReference>
<dbReference type="STRING" id="1144548.SAMN05443287_10490"/>
<evidence type="ECO:0000313" key="2">
    <source>
        <dbReference type="EMBL" id="SEJ37105.1"/>
    </source>
</evidence>
<proteinExistence type="predicted"/>
<dbReference type="AlphaFoldDB" id="A0A1H6YK48"/>
<dbReference type="OrthoDB" id="3295129at2"/>
<protein>
    <submittedName>
        <fullName evidence="2">Uncharacterized protein</fullName>
    </submittedName>
</protein>